<dbReference type="InterPro" id="IPR023996">
    <property type="entry name" value="TonB-dep_OMP_SusC/RagA"/>
</dbReference>
<dbReference type="AlphaFoldDB" id="A0A2N0TUI3"/>
<gene>
    <name evidence="13" type="ORF">APR41_04415</name>
</gene>
<keyword evidence="14" id="KW-1185">Reference proteome</keyword>
<evidence type="ECO:0000256" key="1">
    <source>
        <dbReference type="ARBA" id="ARBA00004571"/>
    </source>
</evidence>
<dbReference type="Proteomes" id="UP000232673">
    <property type="component" value="Unassembled WGS sequence"/>
</dbReference>
<name>A0A2N0TUI3_9FLAO</name>
<dbReference type="Pfam" id="PF00593">
    <property type="entry name" value="TonB_dep_Rec_b-barrel"/>
    <property type="match status" value="1"/>
</dbReference>
<dbReference type="STRING" id="447422.SAMN05660903_00906"/>
<evidence type="ECO:0000313" key="14">
    <source>
        <dbReference type="Proteomes" id="UP000232673"/>
    </source>
</evidence>
<dbReference type="InterPro" id="IPR023997">
    <property type="entry name" value="TonB-dep_OMP_SusC/RagA_CS"/>
</dbReference>
<evidence type="ECO:0000256" key="8">
    <source>
        <dbReference type="PROSITE-ProRule" id="PRU01360"/>
    </source>
</evidence>
<keyword evidence="7 8" id="KW-0998">Cell outer membrane</keyword>
<dbReference type="InterPro" id="IPR036942">
    <property type="entry name" value="Beta-barrel_TonB_sf"/>
</dbReference>
<dbReference type="InterPro" id="IPR037066">
    <property type="entry name" value="Plug_dom_sf"/>
</dbReference>
<dbReference type="InterPro" id="IPR039426">
    <property type="entry name" value="TonB-dep_rcpt-like"/>
</dbReference>
<dbReference type="OrthoDB" id="9768177at2"/>
<dbReference type="SUPFAM" id="SSF56935">
    <property type="entry name" value="Porins"/>
    <property type="match status" value="1"/>
</dbReference>
<dbReference type="InterPro" id="IPR012910">
    <property type="entry name" value="Plug_dom"/>
</dbReference>
<keyword evidence="10" id="KW-0732">Signal</keyword>
<dbReference type="Pfam" id="PF07715">
    <property type="entry name" value="Plug"/>
    <property type="match status" value="1"/>
</dbReference>
<feature type="domain" description="TonB-dependent receptor-like beta-barrel" evidence="11">
    <location>
        <begin position="438"/>
        <end position="967"/>
    </location>
</feature>
<dbReference type="Gene3D" id="2.60.40.1120">
    <property type="entry name" value="Carboxypeptidase-like, regulatory domain"/>
    <property type="match status" value="1"/>
</dbReference>
<comment type="caution">
    <text evidence="13">The sequence shown here is derived from an EMBL/GenBank/DDBJ whole genome shotgun (WGS) entry which is preliminary data.</text>
</comment>
<dbReference type="InterPro" id="IPR008969">
    <property type="entry name" value="CarboxyPept-like_regulatory"/>
</dbReference>
<accession>A0A2N0TUI3</accession>
<dbReference type="EMBL" id="LKTS01000023">
    <property type="protein sequence ID" value="PKD18400.1"/>
    <property type="molecule type" value="Genomic_DNA"/>
</dbReference>
<dbReference type="Gene3D" id="2.40.170.20">
    <property type="entry name" value="TonB-dependent receptor, beta-barrel domain"/>
    <property type="match status" value="1"/>
</dbReference>
<proteinExistence type="inferred from homology"/>
<dbReference type="InterPro" id="IPR000531">
    <property type="entry name" value="Beta-barrel_TonB"/>
</dbReference>
<feature type="chain" id="PRO_5014968316" evidence="10">
    <location>
        <begin position="30"/>
        <end position="1000"/>
    </location>
</feature>
<dbReference type="PROSITE" id="PS52016">
    <property type="entry name" value="TONB_DEPENDENT_REC_3"/>
    <property type="match status" value="1"/>
</dbReference>
<evidence type="ECO:0000256" key="5">
    <source>
        <dbReference type="ARBA" id="ARBA00023077"/>
    </source>
</evidence>
<protein>
    <submittedName>
        <fullName evidence="13">SusC/RagA family TonB-linked outer membrane protein</fullName>
    </submittedName>
</protein>
<dbReference type="NCBIfam" id="TIGR04056">
    <property type="entry name" value="OMP_RagA_SusC"/>
    <property type="match status" value="1"/>
</dbReference>
<keyword evidence="3 8" id="KW-1134">Transmembrane beta strand</keyword>
<keyword evidence="4 8" id="KW-0812">Transmembrane</keyword>
<comment type="subcellular location">
    <subcellularLocation>
        <location evidence="1 8">Cell outer membrane</location>
        <topology evidence="1 8">Multi-pass membrane protein</topology>
    </subcellularLocation>
</comment>
<dbReference type="Gene3D" id="2.170.130.10">
    <property type="entry name" value="TonB-dependent receptor, plug domain"/>
    <property type="match status" value="1"/>
</dbReference>
<dbReference type="GO" id="GO:0009279">
    <property type="term" value="C:cell outer membrane"/>
    <property type="evidence" value="ECO:0007669"/>
    <property type="project" value="UniProtKB-SubCell"/>
</dbReference>
<evidence type="ECO:0000256" key="3">
    <source>
        <dbReference type="ARBA" id="ARBA00022452"/>
    </source>
</evidence>
<evidence type="ECO:0000256" key="10">
    <source>
        <dbReference type="SAM" id="SignalP"/>
    </source>
</evidence>
<evidence type="ECO:0000313" key="13">
    <source>
        <dbReference type="EMBL" id="PKD18400.1"/>
    </source>
</evidence>
<reference evidence="13 14" key="1">
    <citation type="submission" date="2015-10" db="EMBL/GenBank/DDBJ databases">
        <title>Draft genome sequence of Salegentibacter salinarum KCTC 12975.</title>
        <authorList>
            <person name="Lin W."/>
            <person name="Zheng Q."/>
        </authorList>
    </citation>
    <scope>NUCLEOTIDE SEQUENCE [LARGE SCALE GENOMIC DNA]</scope>
    <source>
        <strain evidence="13 14">KCTC 12975</strain>
    </source>
</reference>
<keyword evidence="6 8" id="KW-0472">Membrane</keyword>
<evidence type="ECO:0000256" key="2">
    <source>
        <dbReference type="ARBA" id="ARBA00022448"/>
    </source>
</evidence>
<dbReference type="SUPFAM" id="SSF49464">
    <property type="entry name" value="Carboxypeptidase regulatory domain-like"/>
    <property type="match status" value="1"/>
</dbReference>
<comment type="similarity">
    <text evidence="8 9">Belongs to the TonB-dependent receptor family.</text>
</comment>
<evidence type="ECO:0000259" key="11">
    <source>
        <dbReference type="Pfam" id="PF00593"/>
    </source>
</evidence>
<dbReference type="NCBIfam" id="TIGR04057">
    <property type="entry name" value="SusC_RagA_signa"/>
    <property type="match status" value="1"/>
</dbReference>
<feature type="domain" description="TonB-dependent receptor plug" evidence="12">
    <location>
        <begin position="132"/>
        <end position="258"/>
    </location>
</feature>
<sequence length="1000" mass="111177">MKNNYSRLKWVALIILGGILFFLSKAATAATSNTAFFQQQLISGIVSDQNGLSIPGVTITVKNSTRGVVTNLDGEYEITAPANGTLVFSYMGFKTFEVTIDGRSEINIQLEEDIASLGEVKINAGYYNTTERERTGNIAKVSGEEIERQPIINPLEALQGRMAGVEIEQRSGISGNAPTIRIRGQNSLRTGSSNNGNLPLYIIDGVPVNSSPLVGSDLSGGTGIDPLNTLNLSNIESIEVLKDADATAIYGSRGANGVVLISTKTGKSFEQKTQVEARLYSGVGEVSNKIKLLNTPQYLQLRNQAFENDGVVPDQTNAYDLLLWDNDRYTDWQEELLGGTAAITDLNLAVSGGNETTSFRIGGSYHEEGTVFPGDFKYHKVTGGLSLNHKSKDEKLNLNLSMNYGVDNNNLFGSDSYISEALSLPPNAPQLYNDDGSLNWADLTWDNPLSNLQNSSINQVNNLISSLSISYEFLNGLTFKTNAGYTNLYRNQKSITKKESYRPDIRDRREHLSSERINKRKSWIIEPQLTYSVHIGRGNLDALIGMTFQESENDNLRISGEGYVSESLIGNLEAAEAVDVNEYLNIRYKYTALFARLAYNWDQKYFLNLTGRRDGSSRFGPNKRFANFGALGAAWIFSEEPIFRDHISFLSFGKLRGSYGTTGSDQIPDYGYLDAYEATPGPGGLYPTQLTNPNFSWEENKKLEASLQLGFLEDRINLGVSWYRNRSSNQLVGFPLPSTTGFSSIQANLPAMVQNTGWEVEFSSLNISTKDFSWRTSFNFTLPETKLVEFDNISQTSYQNVYRVGYPLSIALLYNYNGIDPETGLYQVQDINGDGNFSYEDRTVIEELGRQYYGGISNNLSYKNFSLQFLWQFVKQNGYKGYFAPPGNVSNQPQNVISGIENGTLQQASQNFTAFNSYFFASTSEHFISDASFLRLKTLGFSYDLTEKILQNWKLDGFRFFLNAQNLITITDYEGINPENPGVETLPSLRTITGGLQINF</sequence>
<evidence type="ECO:0000256" key="7">
    <source>
        <dbReference type="ARBA" id="ARBA00023237"/>
    </source>
</evidence>
<keyword evidence="5 9" id="KW-0798">TonB box</keyword>
<feature type="signal peptide" evidence="10">
    <location>
        <begin position="1"/>
        <end position="29"/>
    </location>
</feature>
<dbReference type="RefSeq" id="WP_079712033.1">
    <property type="nucleotide sequence ID" value="NZ_FUZC01000002.1"/>
</dbReference>
<organism evidence="13 14">
    <name type="scientific">Salegentibacter salinarum</name>
    <dbReference type="NCBI Taxonomy" id="447422"/>
    <lineage>
        <taxon>Bacteria</taxon>
        <taxon>Pseudomonadati</taxon>
        <taxon>Bacteroidota</taxon>
        <taxon>Flavobacteriia</taxon>
        <taxon>Flavobacteriales</taxon>
        <taxon>Flavobacteriaceae</taxon>
        <taxon>Salegentibacter</taxon>
    </lineage>
</organism>
<evidence type="ECO:0000256" key="4">
    <source>
        <dbReference type="ARBA" id="ARBA00022692"/>
    </source>
</evidence>
<evidence type="ECO:0000256" key="9">
    <source>
        <dbReference type="RuleBase" id="RU003357"/>
    </source>
</evidence>
<evidence type="ECO:0000259" key="12">
    <source>
        <dbReference type="Pfam" id="PF07715"/>
    </source>
</evidence>
<evidence type="ECO:0000256" key="6">
    <source>
        <dbReference type="ARBA" id="ARBA00023136"/>
    </source>
</evidence>
<keyword evidence="2 8" id="KW-0813">Transport</keyword>
<dbReference type="Pfam" id="PF13715">
    <property type="entry name" value="CarbopepD_reg_2"/>
    <property type="match status" value="1"/>
</dbReference>